<comment type="similarity">
    <text evidence="2 6">Belongs to the cytochrome c oxidase subunit 3 family.</text>
</comment>
<dbReference type="InterPro" id="IPR000298">
    <property type="entry name" value="Cyt_c_oxidase-like_su3"/>
</dbReference>
<dbReference type="Pfam" id="PF00510">
    <property type="entry name" value="COX3"/>
    <property type="match status" value="1"/>
</dbReference>
<comment type="subcellular location">
    <subcellularLocation>
        <location evidence="6">Cell membrane</location>
        <topology evidence="6">Multi-pass membrane protein</topology>
    </subcellularLocation>
    <subcellularLocation>
        <location evidence="1">Membrane</location>
        <topology evidence="1">Multi-pass membrane protein</topology>
    </subcellularLocation>
</comment>
<sequence length="197" mass="22407">MEHRDSTGSKYGMWFFLITELIFFGGLFLLYSVFRESHPQDFHTAAQDESILLGTLNTAVLLTSSLTIALSIAALRKGSSRLSYFLQGATVLQGMVFLVVKYFEWSDKILRGIYPDSPVMMQKSHGEIIFFSLYYAMTGLHGLHVLVGIFVISFMMYYTAKGSIGAQNVTLLENTGLYWHFVDIVWIYLFPLFYLAT</sequence>
<dbReference type="InterPro" id="IPR035973">
    <property type="entry name" value="Cyt_c_oxidase_su3-like_sf"/>
</dbReference>
<evidence type="ECO:0000259" key="8">
    <source>
        <dbReference type="PROSITE" id="PS50253"/>
    </source>
</evidence>
<dbReference type="AlphaFoldDB" id="A0A953JAG2"/>
<evidence type="ECO:0000256" key="6">
    <source>
        <dbReference type="RuleBase" id="RU003376"/>
    </source>
</evidence>
<dbReference type="SUPFAM" id="SSF81452">
    <property type="entry name" value="Cytochrome c oxidase subunit III-like"/>
    <property type="match status" value="1"/>
</dbReference>
<evidence type="ECO:0000256" key="3">
    <source>
        <dbReference type="ARBA" id="ARBA00022692"/>
    </source>
</evidence>
<dbReference type="PANTHER" id="PTHR11403:SF6">
    <property type="entry name" value="NITRIC OXIDE REDUCTASE SUBUNIT E"/>
    <property type="match status" value="1"/>
</dbReference>
<feature type="transmembrane region" description="Helical" evidence="7">
    <location>
        <begin position="177"/>
        <end position="196"/>
    </location>
</feature>
<dbReference type="GO" id="GO:0004129">
    <property type="term" value="F:cytochrome-c oxidase activity"/>
    <property type="evidence" value="ECO:0007669"/>
    <property type="project" value="InterPro"/>
</dbReference>
<proteinExistence type="inferred from homology"/>
<protein>
    <submittedName>
        <fullName evidence="9">Cytochrome c oxidase subunit 3 family protein</fullName>
    </submittedName>
</protein>
<evidence type="ECO:0000256" key="5">
    <source>
        <dbReference type="ARBA" id="ARBA00023136"/>
    </source>
</evidence>
<keyword evidence="5 7" id="KW-0472">Membrane</keyword>
<dbReference type="InterPro" id="IPR013833">
    <property type="entry name" value="Cyt_c_oxidase_su3_a-hlx"/>
</dbReference>
<evidence type="ECO:0000256" key="4">
    <source>
        <dbReference type="ARBA" id="ARBA00022989"/>
    </source>
</evidence>
<evidence type="ECO:0000256" key="7">
    <source>
        <dbReference type="SAM" id="Phobius"/>
    </source>
</evidence>
<evidence type="ECO:0000313" key="10">
    <source>
        <dbReference type="Proteomes" id="UP000705867"/>
    </source>
</evidence>
<dbReference type="InterPro" id="IPR024791">
    <property type="entry name" value="Cyt_c/ubiquinol_Oxase_su3"/>
</dbReference>
<dbReference type="CDD" id="cd02862">
    <property type="entry name" value="NorE_like"/>
    <property type="match status" value="1"/>
</dbReference>
<dbReference type="GO" id="GO:0019646">
    <property type="term" value="P:aerobic electron transport chain"/>
    <property type="evidence" value="ECO:0007669"/>
    <property type="project" value="InterPro"/>
</dbReference>
<dbReference type="PANTHER" id="PTHR11403">
    <property type="entry name" value="CYTOCHROME C OXIDASE SUBUNIT III"/>
    <property type="match status" value="1"/>
</dbReference>
<dbReference type="PROSITE" id="PS50253">
    <property type="entry name" value="COX3"/>
    <property type="match status" value="1"/>
</dbReference>
<organism evidence="9 10">
    <name type="scientific">Candidatus Nitrobium versatile</name>
    <dbReference type="NCBI Taxonomy" id="2884831"/>
    <lineage>
        <taxon>Bacteria</taxon>
        <taxon>Pseudomonadati</taxon>
        <taxon>Nitrospirota</taxon>
        <taxon>Nitrospiria</taxon>
        <taxon>Nitrospirales</taxon>
        <taxon>Nitrospiraceae</taxon>
        <taxon>Candidatus Nitrobium</taxon>
    </lineage>
</organism>
<comment type="caution">
    <text evidence="9">The sequence shown here is derived from an EMBL/GenBank/DDBJ whole genome shotgun (WGS) entry which is preliminary data.</text>
</comment>
<feature type="transmembrane region" description="Helical" evidence="7">
    <location>
        <begin position="51"/>
        <end position="72"/>
    </location>
</feature>
<feature type="transmembrane region" description="Helical" evidence="7">
    <location>
        <begin position="12"/>
        <end position="31"/>
    </location>
</feature>
<accession>A0A953JAG2</accession>
<name>A0A953JAG2_9BACT</name>
<evidence type="ECO:0000256" key="1">
    <source>
        <dbReference type="ARBA" id="ARBA00004141"/>
    </source>
</evidence>
<dbReference type="Gene3D" id="1.20.120.80">
    <property type="entry name" value="Cytochrome c oxidase, subunit III, four-helix bundle"/>
    <property type="match status" value="1"/>
</dbReference>
<dbReference type="GO" id="GO:0005886">
    <property type="term" value="C:plasma membrane"/>
    <property type="evidence" value="ECO:0007669"/>
    <property type="project" value="UniProtKB-SubCell"/>
</dbReference>
<gene>
    <name evidence="9" type="ORF">K8I29_15115</name>
</gene>
<dbReference type="Proteomes" id="UP000705867">
    <property type="component" value="Unassembled WGS sequence"/>
</dbReference>
<reference evidence="9" key="1">
    <citation type="journal article" date="2021" name="bioRxiv">
        <title>Unraveling nitrogen, sulfur and carbon metabolic pathways and microbial community transcriptional responses to substrate deprivation and toxicity stresses in a bioreactor mimicking anoxic brackish coastal sediment conditions.</title>
        <authorList>
            <person name="Martins P.D."/>
            <person name="Echeveste M.J."/>
            <person name="Arshad A."/>
            <person name="Kurth J."/>
            <person name="Ouboter H."/>
            <person name="Jetten M.S.M."/>
            <person name="Welte C.U."/>
        </authorList>
    </citation>
    <scope>NUCLEOTIDE SEQUENCE</scope>
    <source>
        <strain evidence="9">MAG_39</strain>
    </source>
</reference>
<feature type="domain" description="Heme-copper oxidase subunit III family profile" evidence="8">
    <location>
        <begin position="1"/>
        <end position="197"/>
    </location>
</feature>
<feature type="transmembrane region" description="Helical" evidence="7">
    <location>
        <begin position="128"/>
        <end position="157"/>
    </location>
</feature>
<evidence type="ECO:0000256" key="2">
    <source>
        <dbReference type="ARBA" id="ARBA00010581"/>
    </source>
</evidence>
<dbReference type="EMBL" id="JAIOIV010000119">
    <property type="protein sequence ID" value="MBZ0157527.1"/>
    <property type="molecule type" value="Genomic_DNA"/>
</dbReference>
<reference evidence="9" key="2">
    <citation type="submission" date="2021-08" db="EMBL/GenBank/DDBJ databases">
        <authorList>
            <person name="Dalcin Martins P."/>
        </authorList>
    </citation>
    <scope>NUCLEOTIDE SEQUENCE</scope>
    <source>
        <strain evidence="9">MAG_39</strain>
    </source>
</reference>
<evidence type="ECO:0000313" key="9">
    <source>
        <dbReference type="EMBL" id="MBZ0157527.1"/>
    </source>
</evidence>
<keyword evidence="4 7" id="KW-1133">Transmembrane helix</keyword>
<keyword evidence="3 6" id="KW-0812">Transmembrane</keyword>